<keyword evidence="1" id="KW-0812">Transmembrane</keyword>
<gene>
    <name evidence="2" type="ORF">M8009_12915</name>
</gene>
<name>A0ABT0T2R9_9GAMM</name>
<dbReference type="Proteomes" id="UP001165369">
    <property type="component" value="Unassembled WGS sequence"/>
</dbReference>
<organism evidence="2 3">
    <name type="scientific">Halomonas gemina</name>
    <dbReference type="NCBI Taxonomy" id="2945105"/>
    <lineage>
        <taxon>Bacteria</taxon>
        <taxon>Pseudomonadati</taxon>
        <taxon>Pseudomonadota</taxon>
        <taxon>Gammaproteobacteria</taxon>
        <taxon>Oceanospirillales</taxon>
        <taxon>Halomonadaceae</taxon>
        <taxon>Halomonas</taxon>
    </lineage>
</organism>
<proteinExistence type="predicted"/>
<dbReference type="EMBL" id="JAMJPK010000005">
    <property type="protein sequence ID" value="MCL7941187.1"/>
    <property type="molecule type" value="Genomic_DNA"/>
</dbReference>
<accession>A0ABT0T2R9</accession>
<reference evidence="2" key="1">
    <citation type="submission" date="2022-05" db="EMBL/GenBank/DDBJ databases">
        <title>Halomonas geminus sp. nov. and Halomonas llamarensis sp. nov. isolated from high-altitude salars of the Atacama Desert.</title>
        <authorList>
            <person name="Hintersatz C."/>
            <person name="Rojas L.A."/>
            <person name="Wei T.-S."/>
            <person name="Kutschke S."/>
            <person name="Lehmann F."/>
            <person name="Jain R."/>
            <person name="Pollmann K."/>
        </authorList>
    </citation>
    <scope>NUCLEOTIDE SEQUENCE</scope>
    <source>
        <strain evidence="2">ATCH28</strain>
    </source>
</reference>
<protein>
    <submittedName>
        <fullName evidence="2">Uncharacterized protein</fullName>
    </submittedName>
</protein>
<evidence type="ECO:0000313" key="2">
    <source>
        <dbReference type="EMBL" id="MCL7941187.1"/>
    </source>
</evidence>
<feature type="transmembrane region" description="Helical" evidence="1">
    <location>
        <begin position="20"/>
        <end position="43"/>
    </location>
</feature>
<comment type="caution">
    <text evidence="2">The sequence shown here is derived from an EMBL/GenBank/DDBJ whole genome shotgun (WGS) entry which is preliminary data.</text>
</comment>
<evidence type="ECO:0000256" key="1">
    <source>
        <dbReference type="SAM" id="Phobius"/>
    </source>
</evidence>
<keyword evidence="1" id="KW-1133">Transmembrane helix</keyword>
<evidence type="ECO:0000313" key="3">
    <source>
        <dbReference type="Proteomes" id="UP001165369"/>
    </source>
</evidence>
<keyword evidence="1" id="KW-0472">Membrane</keyword>
<keyword evidence="3" id="KW-1185">Reference proteome</keyword>
<dbReference type="RefSeq" id="WP_250061748.1">
    <property type="nucleotide sequence ID" value="NZ_JAMJPK010000005.1"/>
</dbReference>
<sequence>MSTPQQLAAWLADTIPAHWASIIASFGLFGGLIVAACLVGWYLESKEFAP</sequence>